<evidence type="ECO:0000259" key="5">
    <source>
        <dbReference type="Pfam" id="PF22148"/>
    </source>
</evidence>
<dbReference type="EMBL" id="UOEU01000038">
    <property type="protein sequence ID" value="VAW30260.1"/>
    <property type="molecule type" value="Genomic_DNA"/>
</dbReference>
<reference evidence="6" key="1">
    <citation type="submission" date="2018-06" db="EMBL/GenBank/DDBJ databases">
        <authorList>
            <person name="Zhirakovskaya E."/>
        </authorList>
    </citation>
    <scope>NUCLEOTIDE SEQUENCE</scope>
</reference>
<evidence type="ECO:0000256" key="1">
    <source>
        <dbReference type="ARBA" id="ARBA00022670"/>
    </source>
</evidence>
<dbReference type="PANTHER" id="PTHR42884:SF14">
    <property type="entry name" value="NEUROENDOCRINE CONVERTASE 1"/>
    <property type="match status" value="1"/>
</dbReference>
<evidence type="ECO:0000256" key="3">
    <source>
        <dbReference type="ARBA" id="ARBA00022825"/>
    </source>
</evidence>
<dbReference type="GO" id="GO:0016020">
    <property type="term" value="C:membrane"/>
    <property type="evidence" value="ECO:0007669"/>
    <property type="project" value="TreeGrafter"/>
</dbReference>
<keyword evidence="3" id="KW-0720">Serine protease</keyword>
<dbReference type="GO" id="GO:0004252">
    <property type="term" value="F:serine-type endopeptidase activity"/>
    <property type="evidence" value="ECO:0007669"/>
    <property type="project" value="InterPro"/>
</dbReference>
<dbReference type="InterPro" id="IPR023827">
    <property type="entry name" value="Peptidase_S8_Asp-AS"/>
</dbReference>
<dbReference type="PROSITE" id="PS00138">
    <property type="entry name" value="SUBTILASE_SER"/>
    <property type="match status" value="1"/>
</dbReference>
<evidence type="ECO:0000313" key="6">
    <source>
        <dbReference type="EMBL" id="VAW30260.1"/>
    </source>
</evidence>
<protein>
    <submittedName>
        <fullName evidence="6">Calcium-dependent protease</fullName>
        <ecNumber evidence="6">3.4.21.-</ecNumber>
    </submittedName>
</protein>
<dbReference type="Pfam" id="PF22148">
    <property type="entry name" value="Fervidolysin_NPro-like"/>
    <property type="match status" value="1"/>
</dbReference>
<dbReference type="SUPFAM" id="SSF52743">
    <property type="entry name" value="Subtilisin-like"/>
    <property type="match status" value="1"/>
</dbReference>
<evidence type="ECO:0000256" key="2">
    <source>
        <dbReference type="ARBA" id="ARBA00022801"/>
    </source>
</evidence>
<dbReference type="InterPro" id="IPR054399">
    <property type="entry name" value="Fervidolysin-like_N_prodom"/>
</dbReference>
<keyword evidence="2 6" id="KW-0378">Hydrolase</keyword>
<name>A0A3B0UMB0_9ZZZZ</name>
<dbReference type="GO" id="GO:0016485">
    <property type="term" value="P:protein processing"/>
    <property type="evidence" value="ECO:0007669"/>
    <property type="project" value="TreeGrafter"/>
</dbReference>
<dbReference type="PROSITE" id="PS00136">
    <property type="entry name" value="SUBTILASE_ASP"/>
    <property type="match status" value="1"/>
</dbReference>
<proteinExistence type="predicted"/>
<sequence length="604" mass="64056">MNTQTYYYSADGLPIILEPATDTLAIVYKDTAPAKDLEKLIRGDDQLAKLITSRELTERNLVLYKRSPTARTSLDAFVSRIQQSDLIAYTCPLYFRGQTPVIVSDEFIVAFKPEVQATAIAIMNAESNVEIVQEVDFAPSTFLLRVMTPNQQSTLTTANRYFESGQVEYAEPNFIYVPAPKFVTNDPLFGNQWHLPRIQTEPAWDITRGVPDVVIAVVDDGLDLDHEDFASPGKIVPGIDLVGGDANPRPGLGDAHGTAAAGVATADGNNGIGVSGLAPRCRLMGIRLLGTGMSNLTESQAFRFASDNGASIISNSWGPTDGGGPGPLPGIVRAAIDYAANNGRGGLGCVILFAAGNGNEHISAPATLDGYASYHRVIAVAAVNDQNVRSGYSDFGPEVNICAPSDGTSAQPAIWRGFPPDSSTLAIFTTDRMGAAGYNPPSSGTDPAGAALNYTGTFGGTSSACPLAAGLAALVLSIAPDLTEQQVRYILEATADKVDEANADPVGRYQASGHSQWYGYGRVNALNAVRGARSSVSDSDEIQSITVTLRRIGGDRFVSDKVIQAIDARQRRAGTAAQDFIRGGSDGFLRAEFGSRFDEIEVDS</sequence>
<gene>
    <name evidence="6" type="ORF">MNBD_CHLOROFLEXI01-3948</name>
</gene>
<dbReference type="EC" id="3.4.21.-" evidence="6"/>
<feature type="domain" description="Fervidolysin-like N-terminal prodomain" evidence="5">
    <location>
        <begin position="103"/>
        <end position="173"/>
    </location>
</feature>
<keyword evidence="1 6" id="KW-0645">Protease</keyword>
<evidence type="ECO:0000259" key="4">
    <source>
        <dbReference type="Pfam" id="PF00082"/>
    </source>
</evidence>
<accession>A0A3B0UMB0</accession>
<dbReference type="InterPro" id="IPR000209">
    <property type="entry name" value="Peptidase_S8/S53_dom"/>
</dbReference>
<dbReference type="Pfam" id="PF00082">
    <property type="entry name" value="Peptidase_S8"/>
    <property type="match status" value="1"/>
</dbReference>
<dbReference type="InterPro" id="IPR036852">
    <property type="entry name" value="Peptidase_S8/S53_dom_sf"/>
</dbReference>
<dbReference type="InterPro" id="IPR015500">
    <property type="entry name" value="Peptidase_S8_subtilisin-rel"/>
</dbReference>
<dbReference type="PRINTS" id="PR00723">
    <property type="entry name" value="SUBTILISIN"/>
</dbReference>
<feature type="domain" description="Peptidase S8/S53" evidence="4">
    <location>
        <begin position="212"/>
        <end position="504"/>
    </location>
</feature>
<organism evidence="6">
    <name type="scientific">hydrothermal vent metagenome</name>
    <dbReference type="NCBI Taxonomy" id="652676"/>
    <lineage>
        <taxon>unclassified sequences</taxon>
        <taxon>metagenomes</taxon>
        <taxon>ecological metagenomes</taxon>
    </lineage>
</organism>
<dbReference type="Gene3D" id="3.40.50.200">
    <property type="entry name" value="Peptidase S8/S53 domain"/>
    <property type="match status" value="1"/>
</dbReference>
<dbReference type="AlphaFoldDB" id="A0A3B0UMB0"/>
<dbReference type="InterPro" id="IPR023828">
    <property type="entry name" value="Peptidase_S8_Ser-AS"/>
</dbReference>
<dbReference type="PROSITE" id="PS51892">
    <property type="entry name" value="SUBTILASE"/>
    <property type="match status" value="1"/>
</dbReference>
<dbReference type="PANTHER" id="PTHR42884">
    <property type="entry name" value="PROPROTEIN CONVERTASE SUBTILISIN/KEXIN-RELATED"/>
    <property type="match status" value="1"/>
</dbReference>